<dbReference type="GO" id="GO:0070402">
    <property type="term" value="F:NADPH binding"/>
    <property type="evidence" value="ECO:0007669"/>
    <property type="project" value="InterPro"/>
</dbReference>
<dbReference type="PANTHER" id="PTHR30525">
    <property type="entry name" value="1-DEOXY-D-XYLULOSE 5-PHOSPHATE REDUCTOISOMERASE"/>
    <property type="match status" value="1"/>
</dbReference>
<feature type="binding site" evidence="9">
    <location>
        <position position="209"/>
    </location>
    <ligand>
        <name>NADPH</name>
        <dbReference type="ChEBI" id="CHEBI:57783"/>
    </ligand>
</feature>
<evidence type="ECO:0000256" key="8">
    <source>
        <dbReference type="ARBA" id="ARBA00048543"/>
    </source>
</evidence>
<keyword evidence="4 9" id="KW-0521">NADP</keyword>
<keyword evidence="5 9" id="KW-0560">Oxidoreductase</keyword>
<dbReference type="NCBIfam" id="TIGR00243">
    <property type="entry name" value="Dxr"/>
    <property type="match status" value="1"/>
</dbReference>
<evidence type="ECO:0000256" key="5">
    <source>
        <dbReference type="ARBA" id="ARBA00023002"/>
    </source>
</evidence>
<comment type="similarity">
    <text evidence="2 9">Belongs to the DXR family.</text>
</comment>
<feature type="binding site" evidence="9">
    <location>
        <position position="129"/>
    </location>
    <ligand>
        <name>1-deoxy-D-xylulose 5-phosphate</name>
        <dbReference type="ChEBI" id="CHEBI:57792"/>
    </ligand>
</feature>
<evidence type="ECO:0000256" key="6">
    <source>
        <dbReference type="ARBA" id="ARBA00023211"/>
    </source>
</evidence>
<feature type="domain" description="1-deoxy-D-xylulose 5-phosphate reductoisomerase N-terminal" evidence="10">
    <location>
        <begin position="11"/>
        <end position="136"/>
    </location>
</feature>
<comment type="pathway">
    <text evidence="1 9">Isoprenoid biosynthesis; isopentenyl diphosphate biosynthesis via DXP pathway; isopentenyl diphosphate from 1-deoxy-D-xylulose 5-phosphate: step 1/6.</text>
</comment>
<evidence type="ECO:0000256" key="4">
    <source>
        <dbReference type="ARBA" id="ARBA00022857"/>
    </source>
</evidence>
<dbReference type="GO" id="GO:0030145">
    <property type="term" value="F:manganese ion binding"/>
    <property type="evidence" value="ECO:0007669"/>
    <property type="project" value="TreeGrafter"/>
</dbReference>
<feature type="binding site" evidence="9">
    <location>
        <position position="130"/>
    </location>
    <ligand>
        <name>NADPH</name>
        <dbReference type="ChEBI" id="CHEBI:57783"/>
    </ligand>
</feature>
<protein>
    <recommendedName>
        <fullName evidence="9">1-deoxy-D-xylulose 5-phosphate reductoisomerase</fullName>
        <shortName evidence="9">DXP reductoisomerase</shortName>
        <ecNumber evidence="9">1.1.1.267</ecNumber>
    </recommendedName>
    <alternativeName>
        <fullName evidence="9">1-deoxyxylulose-5-phosphate reductoisomerase</fullName>
    </alternativeName>
    <alternativeName>
        <fullName evidence="9">2-C-methyl-D-erythritol 4-phosphate synthase</fullName>
    </alternativeName>
</protein>
<comment type="caution">
    <text evidence="9">Lacks conserved residue(s) required for the propagation of feature annotation.</text>
</comment>
<feature type="binding site" evidence="9">
    <location>
        <position position="221"/>
    </location>
    <ligand>
        <name>1-deoxy-D-xylulose 5-phosphate</name>
        <dbReference type="ChEBI" id="CHEBI:57792"/>
    </ligand>
</feature>
<feature type="binding site" evidence="9">
    <location>
        <position position="225"/>
    </location>
    <ligand>
        <name>Mn(2+)</name>
        <dbReference type="ChEBI" id="CHEBI:29035"/>
    </ligand>
</feature>
<feature type="domain" description="1-deoxy-D-xylulose 5-phosphate reductoisomerase C-terminal" evidence="11">
    <location>
        <begin position="150"/>
        <end position="233"/>
    </location>
</feature>
<evidence type="ECO:0000259" key="11">
    <source>
        <dbReference type="Pfam" id="PF08436"/>
    </source>
</evidence>
<evidence type="ECO:0000313" key="14">
    <source>
        <dbReference type="Proteomes" id="UP000664779"/>
    </source>
</evidence>
<keyword evidence="3 9" id="KW-0479">Metal-binding</keyword>
<dbReference type="Pfam" id="PF02670">
    <property type="entry name" value="DXP_reductoisom"/>
    <property type="match status" value="1"/>
</dbReference>
<feature type="binding site" evidence="9">
    <location>
        <position position="203"/>
    </location>
    <ligand>
        <name>1-deoxy-D-xylulose 5-phosphate</name>
        <dbReference type="ChEBI" id="CHEBI:57792"/>
    </ligand>
</feature>
<feature type="binding site" evidence="9">
    <location>
        <position position="216"/>
    </location>
    <ligand>
        <name>1-deoxy-D-xylulose 5-phosphate</name>
        <dbReference type="ChEBI" id="CHEBI:57792"/>
    </ligand>
</feature>
<feature type="binding site" evidence="9">
    <location>
        <position position="180"/>
    </location>
    <ligand>
        <name>1-deoxy-D-xylulose 5-phosphate</name>
        <dbReference type="ChEBI" id="CHEBI:57792"/>
    </ligand>
</feature>
<evidence type="ECO:0000313" key="13">
    <source>
        <dbReference type="EMBL" id="MBO0344528.1"/>
    </source>
</evidence>
<proteinExistence type="inferred from homology"/>
<dbReference type="InterPro" id="IPR036169">
    <property type="entry name" value="DXPR_C_sf"/>
</dbReference>
<dbReference type="InterPro" id="IPR003821">
    <property type="entry name" value="DXP_reductoisomerase"/>
</dbReference>
<dbReference type="SUPFAM" id="SSF55347">
    <property type="entry name" value="Glyceraldehyde-3-phosphate dehydrogenase-like, C-terminal domain"/>
    <property type="match status" value="1"/>
</dbReference>
<comment type="function">
    <text evidence="9">Catalyzes the NADPH-dependent rearrangement and reduction of 1-deoxy-D-xylulose-5-phosphate (DXP) to 2-C-methyl-D-erythritol 4-phosphate (MEP).</text>
</comment>
<dbReference type="Proteomes" id="UP000664779">
    <property type="component" value="Unassembled WGS sequence"/>
</dbReference>
<gene>
    <name evidence="9" type="primary">dxr</name>
    <name evidence="13" type="ORF">J0X15_04765</name>
</gene>
<dbReference type="EMBL" id="JAFLNF010000002">
    <property type="protein sequence ID" value="MBO0344528.1"/>
    <property type="molecule type" value="Genomic_DNA"/>
</dbReference>
<feature type="binding site" evidence="9">
    <location>
        <position position="18"/>
    </location>
    <ligand>
        <name>NADPH</name>
        <dbReference type="ChEBI" id="CHEBI:57783"/>
    </ligand>
</feature>
<feature type="binding site" evidence="9">
    <location>
        <position position="222"/>
    </location>
    <ligand>
        <name>1-deoxy-D-xylulose 5-phosphate</name>
        <dbReference type="ChEBI" id="CHEBI:57792"/>
    </ligand>
</feature>
<dbReference type="InterPro" id="IPR013644">
    <property type="entry name" value="DXP_reductoisomerase_C"/>
</dbReference>
<organism evidence="13 14">
    <name type="scientific">Roseibium limicola</name>
    <dbReference type="NCBI Taxonomy" id="2816037"/>
    <lineage>
        <taxon>Bacteria</taxon>
        <taxon>Pseudomonadati</taxon>
        <taxon>Pseudomonadota</taxon>
        <taxon>Alphaproteobacteria</taxon>
        <taxon>Hyphomicrobiales</taxon>
        <taxon>Stappiaceae</taxon>
        <taxon>Roseibium</taxon>
    </lineage>
</organism>
<keyword evidence="6 9" id="KW-0464">Manganese</keyword>
<comment type="caution">
    <text evidence="13">The sequence shown here is derived from an EMBL/GenBank/DDBJ whole genome shotgun (WGS) entry which is preliminary data.</text>
</comment>
<evidence type="ECO:0000259" key="10">
    <source>
        <dbReference type="Pfam" id="PF02670"/>
    </source>
</evidence>
<feature type="binding site" evidence="9">
    <location>
        <position position="128"/>
    </location>
    <ligand>
        <name>NADPH</name>
        <dbReference type="ChEBI" id="CHEBI:57783"/>
    </ligand>
</feature>
<evidence type="ECO:0000256" key="3">
    <source>
        <dbReference type="ARBA" id="ARBA00022723"/>
    </source>
</evidence>
<dbReference type="Pfam" id="PF08436">
    <property type="entry name" value="DXP_redisom_C"/>
    <property type="match status" value="1"/>
</dbReference>
<evidence type="ECO:0000256" key="7">
    <source>
        <dbReference type="ARBA" id="ARBA00023229"/>
    </source>
</evidence>
<dbReference type="InterPro" id="IPR036291">
    <property type="entry name" value="NAD(P)-bd_dom_sf"/>
</dbReference>
<dbReference type="InterPro" id="IPR013512">
    <property type="entry name" value="DXP_reductoisomerase_N"/>
</dbReference>
<reference evidence="13" key="1">
    <citation type="submission" date="2021-03" db="EMBL/GenBank/DDBJ databases">
        <title>Roseibium sp. CAU 1637 isolated from Incheon.</title>
        <authorList>
            <person name="Kim W."/>
        </authorList>
    </citation>
    <scope>NUCLEOTIDE SEQUENCE</scope>
    <source>
        <strain evidence="13">CAU 1637</strain>
    </source>
</reference>
<dbReference type="NCBIfam" id="NF009114">
    <property type="entry name" value="PRK12464.1"/>
    <property type="match status" value="1"/>
</dbReference>
<dbReference type="AlphaFoldDB" id="A0A939J8N2"/>
<evidence type="ECO:0000256" key="9">
    <source>
        <dbReference type="HAMAP-Rule" id="MF_00183"/>
    </source>
</evidence>
<dbReference type="EC" id="1.1.1.267" evidence="9"/>
<evidence type="ECO:0000259" key="12">
    <source>
        <dbReference type="Pfam" id="PF13288"/>
    </source>
</evidence>
<keyword evidence="7 9" id="KW-0414">Isoprene biosynthesis</keyword>
<keyword evidence="9" id="KW-0460">Magnesium</keyword>
<accession>A0A939J8N2</accession>
<comment type="cofactor">
    <cofactor evidence="9">
        <name>Mg(2+)</name>
        <dbReference type="ChEBI" id="CHEBI:18420"/>
    </cofactor>
    <cofactor evidence="9">
        <name>Mn(2+)</name>
        <dbReference type="ChEBI" id="CHEBI:29035"/>
    </cofactor>
</comment>
<dbReference type="InterPro" id="IPR026877">
    <property type="entry name" value="DXPR_C"/>
</dbReference>
<dbReference type="HAMAP" id="MF_00183">
    <property type="entry name" value="DXP_reductoisom"/>
    <property type="match status" value="1"/>
</dbReference>
<feature type="binding site" evidence="9">
    <location>
        <position position="19"/>
    </location>
    <ligand>
        <name>NADPH</name>
        <dbReference type="ChEBI" id="CHEBI:57783"/>
    </ligand>
</feature>
<evidence type="ECO:0000256" key="1">
    <source>
        <dbReference type="ARBA" id="ARBA00005094"/>
    </source>
</evidence>
<feature type="binding site" evidence="9">
    <location>
        <position position="20"/>
    </location>
    <ligand>
        <name>NADPH</name>
        <dbReference type="ChEBI" id="CHEBI:57783"/>
    </ligand>
</feature>
<feature type="binding site" evidence="9">
    <location>
        <position position="17"/>
    </location>
    <ligand>
        <name>NADPH</name>
        <dbReference type="ChEBI" id="CHEBI:57783"/>
    </ligand>
</feature>
<dbReference type="SUPFAM" id="SSF51735">
    <property type="entry name" value="NAD(P)-binding Rossmann-fold domains"/>
    <property type="match status" value="1"/>
</dbReference>
<name>A0A939J8N2_9HYPH</name>
<dbReference type="PANTHER" id="PTHR30525:SF0">
    <property type="entry name" value="1-DEOXY-D-XYLULOSE 5-PHOSPHATE REDUCTOISOMERASE, CHLOROPLASTIC"/>
    <property type="match status" value="1"/>
</dbReference>
<dbReference type="Pfam" id="PF13288">
    <property type="entry name" value="DXPR_C"/>
    <property type="match status" value="1"/>
</dbReference>
<dbReference type="PIRSF" id="PIRSF006205">
    <property type="entry name" value="Dxp_reductismrs"/>
    <property type="match status" value="1"/>
</dbReference>
<feature type="binding site" evidence="9">
    <location>
        <position position="156"/>
    </location>
    <ligand>
        <name>1-deoxy-D-xylulose 5-phosphate</name>
        <dbReference type="ChEBI" id="CHEBI:57792"/>
    </ligand>
</feature>
<feature type="binding site" evidence="9">
    <location>
        <position position="156"/>
    </location>
    <ligand>
        <name>Mn(2+)</name>
        <dbReference type="ChEBI" id="CHEBI:29035"/>
    </ligand>
</feature>
<dbReference type="SUPFAM" id="SSF69055">
    <property type="entry name" value="1-deoxy-D-xylulose-5-phosphate reductoisomerase, C-terminal domain"/>
    <property type="match status" value="1"/>
</dbReference>
<evidence type="ECO:0000256" key="2">
    <source>
        <dbReference type="ARBA" id="ARBA00006825"/>
    </source>
</evidence>
<dbReference type="FunFam" id="3.40.50.720:FF:000045">
    <property type="entry name" value="1-deoxy-D-xylulose 5-phosphate reductoisomerase"/>
    <property type="match status" value="1"/>
</dbReference>
<dbReference type="Gene3D" id="3.40.50.720">
    <property type="entry name" value="NAD(P)-binding Rossmann-like Domain"/>
    <property type="match status" value="1"/>
</dbReference>
<sequence>MRAPSDRVQRLTVLGATGSVGKSALDIVGRNPDRFEVVALVANSSVEDLAQAAIAVGAQVAVVAREELGPDLAAALSGSGIATGAGTQAVMEAVDRPCDMVVGAIVGAAGLKPTMASLKPGRSLALANKECLVCAGSLFMERAREVGTTLLPVDSEHSAIFQVFEQGNADQIEKIILTASGGPFRQTPLADLTSVTPEQALKHPNWDMGSRITIDSATMMNKGFEVIEAFHLFPLTVDQLDVLVHPQSIIHGMVQYRDGSLLAQLGAPDMRTPIAHCLAWPERMAVPVERLDLSKIAQLTFEAPDMERFPALRLATEALQEGPIATASLNAADEIAVAAFLQRKIGFLDIAAAVENVVERMLSRQAGATIGSLEDVLGIDAQARSLCAEWVSRR</sequence>
<feature type="domain" description="DXP reductoisomerase C-terminal" evidence="12">
    <location>
        <begin position="265"/>
        <end position="385"/>
    </location>
</feature>
<feature type="binding site" evidence="9">
    <location>
        <position position="225"/>
    </location>
    <ligand>
        <name>1-deoxy-D-xylulose 5-phosphate</name>
        <dbReference type="ChEBI" id="CHEBI:57792"/>
    </ligand>
</feature>
<keyword evidence="14" id="KW-1185">Reference proteome</keyword>
<feature type="binding site" evidence="9">
    <location>
        <position position="154"/>
    </location>
    <ligand>
        <name>Mn(2+)</name>
        <dbReference type="ChEBI" id="CHEBI:29035"/>
    </ligand>
</feature>
<dbReference type="Gene3D" id="1.10.1740.10">
    <property type="match status" value="1"/>
</dbReference>
<comment type="catalytic activity">
    <reaction evidence="8">
        <text>2-C-methyl-D-erythritol 4-phosphate + NADP(+) = 1-deoxy-D-xylulose 5-phosphate + NADPH + H(+)</text>
        <dbReference type="Rhea" id="RHEA:13717"/>
        <dbReference type="ChEBI" id="CHEBI:15378"/>
        <dbReference type="ChEBI" id="CHEBI:57783"/>
        <dbReference type="ChEBI" id="CHEBI:57792"/>
        <dbReference type="ChEBI" id="CHEBI:58262"/>
        <dbReference type="ChEBI" id="CHEBI:58349"/>
        <dbReference type="EC" id="1.1.1.267"/>
    </reaction>
    <physiologicalReaction direction="right-to-left" evidence="8">
        <dbReference type="Rhea" id="RHEA:13719"/>
    </physiologicalReaction>
</comment>
<dbReference type="GO" id="GO:0030604">
    <property type="term" value="F:1-deoxy-D-xylulose-5-phosphate reductoisomerase activity"/>
    <property type="evidence" value="ECO:0007669"/>
    <property type="project" value="UniProtKB-UniRule"/>
</dbReference>
<feature type="binding site" evidence="9">
    <location>
        <position position="155"/>
    </location>
    <ligand>
        <name>1-deoxy-D-xylulose 5-phosphate</name>
        <dbReference type="ChEBI" id="CHEBI:57792"/>
    </ligand>
</feature>
<dbReference type="GO" id="GO:0051484">
    <property type="term" value="P:isopentenyl diphosphate biosynthetic process, methylerythritol 4-phosphate pathway involved in terpenoid biosynthetic process"/>
    <property type="evidence" value="ECO:0007669"/>
    <property type="project" value="TreeGrafter"/>
</dbReference>